<evidence type="ECO:0000256" key="6">
    <source>
        <dbReference type="ARBA" id="ARBA00023053"/>
    </source>
</evidence>
<keyword evidence="4 11" id="KW-0812">Transmembrane</keyword>
<dbReference type="InterPro" id="IPR001873">
    <property type="entry name" value="ENaC"/>
</dbReference>
<dbReference type="Proteomes" id="UP000289886">
    <property type="component" value="Unassembled WGS sequence"/>
</dbReference>
<name>A0A662YVZ1_ACIRT</name>
<evidence type="ECO:0000256" key="3">
    <source>
        <dbReference type="ARBA" id="ARBA00022461"/>
    </source>
</evidence>
<reference evidence="12 13" key="1">
    <citation type="submission" date="2019-01" db="EMBL/GenBank/DDBJ databases">
        <title>Draft Genome and Complete Hox-Cluster Characterization of the Sterlet Sturgeon (Acipenser ruthenus).</title>
        <authorList>
            <person name="Wei Q."/>
        </authorList>
    </citation>
    <scope>NUCLEOTIDE SEQUENCE [LARGE SCALE GENOMIC DNA]</scope>
    <source>
        <strain evidence="12">WHYD16114868_AA</strain>
        <tissue evidence="12">Blood</tissue>
    </source>
</reference>
<evidence type="ECO:0000256" key="9">
    <source>
        <dbReference type="ARBA" id="ARBA00023201"/>
    </source>
</evidence>
<evidence type="ECO:0000256" key="10">
    <source>
        <dbReference type="ARBA" id="ARBA00023303"/>
    </source>
</evidence>
<keyword evidence="10 11" id="KW-0407">Ion channel</keyword>
<dbReference type="Gene3D" id="1.10.3590.10">
    <property type="entry name" value="acid-sensing ion channel 1 domain"/>
    <property type="match status" value="1"/>
</dbReference>
<evidence type="ECO:0000313" key="13">
    <source>
        <dbReference type="Proteomes" id="UP000289886"/>
    </source>
</evidence>
<dbReference type="PANTHER" id="PTHR11690:SF222">
    <property type="entry name" value="AMILORIDE-SENSITIVE SODIUM CHANNEL SUBUNIT GAMMA"/>
    <property type="match status" value="1"/>
</dbReference>
<evidence type="ECO:0000256" key="5">
    <source>
        <dbReference type="ARBA" id="ARBA00022989"/>
    </source>
</evidence>
<gene>
    <name evidence="12" type="ORF">EOD39_10328</name>
</gene>
<keyword evidence="3 11" id="KW-0894">Sodium channel</keyword>
<dbReference type="EMBL" id="SCEB01000248">
    <property type="protein sequence ID" value="RXN00074.1"/>
    <property type="molecule type" value="Genomic_DNA"/>
</dbReference>
<evidence type="ECO:0000256" key="7">
    <source>
        <dbReference type="ARBA" id="ARBA00023065"/>
    </source>
</evidence>
<protein>
    <submittedName>
        <fullName evidence="12">Acid-sensing ion channel 1</fullName>
    </submittedName>
</protein>
<keyword evidence="13" id="KW-1185">Reference proteome</keyword>
<evidence type="ECO:0000313" key="12">
    <source>
        <dbReference type="EMBL" id="RXN00074.1"/>
    </source>
</evidence>
<dbReference type="Gene3D" id="1.10.287.770">
    <property type="entry name" value="YojJ-like"/>
    <property type="match status" value="1"/>
</dbReference>
<comment type="caution">
    <text evidence="12">The sequence shown here is derived from an EMBL/GenBank/DDBJ whole genome shotgun (WGS) entry which is preliminary data.</text>
</comment>
<proteinExistence type="inferred from homology"/>
<evidence type="ECO:0000256" key="2">
    <source>
        <dbReference type="ARBA" id="ARBA00022448"/>
    </source>
</evidence>
<comment type="subcellular location">
    <subcellularLocation>
        <location evidence="1">Membrane</location>
        <topology evidence="1">Multi-pass membrane protein</topology>
    </subcellularLocation>
</comment>
<dbReference type="AlphaFoldDB" id="A0A662YVZ1"/>
<dbReference type="GO" id="GO:0005886">
    <property type="term" value="C:plasma membrane"/>
    <property type="evidence" value="ECO:0007669"/>
    <property type="project" value="TreeGrafter"/>
</dbReference>
<keyword evidence="8" id="KW-0472">Membrane</keyword>
<evidence type="ECO:0000256" key="1">
    <source>
        <dbReference type="ARBA" id="ARBA00004141"/>
    </source>
</evidence>
<evidence type="ECO:0000256" key="4">
    <source>
        <dbReference type="ARBA" id="ARBA00022692"/>
    </source>
</evidence>
<dbReference type="GO" id="GO:0015280">
    <property type="term" value="F:ligand-gated sodium channel activity"/>
    <property type="evidence" value="ECO:0007669"/>
    <property type="project" value="TreeGrafter"/>
</dbReference>
<keyword evidence="6" id="KW-0915">Sodium</keyword>
<dbReference type="PANTHER" id="PTHR11690">
    <property type="entry name" value="AMILORIDE-SENSITIVE SODIUM CHANNEL-RELATED"/>
    <property type="match status" value="1"/>
</dbReference>
<keyword evidence="9 11" id="KW-0739">Sodium transport</keyword>
<accession>A0A662YVZ1</accession>
<evidence type="ECO:0000256" key="8">
    <source>
        <dbReference type="ARBA" id="ARBA00023136"/>
    </source>
</evidence>
<keyword evidence="2 11" id="KW-0813">Transport</keyword>
<keyword evidence="5" id="KW-1133">Transmembrane helix</keyword>
<dbReference type="Pfam" id="PF00858">
    <property type="entry name" value="ASC"/>
    <property type="match status" value="1"/>
</dbReference>
<comment type="similarity">
    <text evidence="11">Belongs to the amiloride-sensitive sodium channel (TC 1.A.6) family.</text>
</comment>
<keyword evidence="7 11" id="KW-0406">Ion transport</keyword>
<organism evidence="12 13">
    <name type="scientific">Acipenser ruthenus</name>
    <name type="common">Sterlet sturgeon</name>
    <dbReference type="NCBI Taxonomy" id="7906"/>
    <lineage>
        <taxon>Eukaryota</taxon>
        <taxon>Metazoa</taxon>
        <taxon>Chordata</taxon>
        <taxon>Craniata</taxon>
        <taxon>Vertebrata</taxon>
        <taxon>Euteleostomi</taxon>
        <taxon>Actinopterygii</taxon>
        <taxon>Chondrostei</taxon>
        <taxon>Acipenseriformes</taxon>
        <taxon>Acipenseridae</taxon>
        <taxon>Acipenser</taxon>
    </lineage>
</organism>
<sequence>MAKAYEFEESLYDPKASSLKEFASSSSLHGLGHVVSDGRCTLRCFFWTAAFLGSLSFLFCHCFESMCYYLEYHHVTKVDNIQAPFMYFPAVTLCNLNQARFFKLNKCDVLHAGIWLSVLDESFEFHGSDLVNRSYLERLLNLTAMMTEEEEEHCRDYKFNWTEFYDRTSYNLTEMLKSCKFQKQKCTADDFQPVSTLP</sequence>
<evidence type="ECO:0000256" key="11">
    <source>
        <dbReference type="RuleBase" id="RU000679"/>
    </source>
</evidence>